<evidence type="ECO:0000313" key="2">
    <source>
        <dbReference type="Proteomes" id="UP000031668"/>
    </source>
</evidence>
<gene>
    <name evidence="1" type="ORF">RF11_04425</name>
</gene>
<name>A0A0C2I6Q7_THEKT</name>
<accession>A0A0C2I6Q7</accession>
<sequence length="100" mass="11744">MNLELFSCRKHKSSYNHRTCNKIYERIRTIFVTTHEAASSIATISNYDNLTRSTVSSILHKFRKGASVEKKKEWWNKPIKMTPDIKNISEIFLVRISKLL</sequence>
<protein>
    <submittedName>
        <fullName evidence="1">Uncharacterized protein</fullName>
    </submittedName>
</protein>
<proteinExistence type="predicted"/>
<evidence type="ECO:0000313" key="1">
    <source>
        <dbReference type="EMBL" id="KII60883.1"/>
    </source>
</evidence>
<reference evidence="1 2" key="1">
    <citation type="journal article" date="2014" name="Genome Biol. Evol.">
        <title>The genome of the myxosporean Thelohanellus kitauei shows adaptations to nutrient acquisition within its fish host.</title>
        <authorList>
            <person name="Yang Y."/>
            <person name="Xiong J."/>
            <person name="Zhou Z."/>
            <person name="Huo F."/>
            <person name="Miao W."/>
            <person name="Ran C."/>
            <person name="Liu Y."/>
            <person name="Zhang J."/>
            <person name="Feng J."/>
            <person name="Wang M."/>
            <person name="Wang M."/>
            <person name="Wang L."/>
            <person name="Yao B."/>
        </authorList>
    </citation>
    <scope>NUCLEOTIDE SEQUENCE [LARGE SCALE GENOMIC DNA]</scope>
    <source>
        <strain evidence="1">Wuqing</strain>
    </source>
</reference>
<dbReference type="EMBL" id="JWZT01005403">
    <property type="protein sequence ID" value="KII60883.1"/>
    <property type="molecule type" value="Genomic_DNA"/>
</dbReference>
<dbReference type="Proteomes" id="UP000031668">
    <property type="component" value="Unassembled WGS sequence"/>
</dbReference>
<keyword evidence="2" id="KW-1185">Reference proteome</keyword>
<comment type="caution">
    <text evidence="1">The sequence shown here is derived from an EMBL/GenBank/DDBJ whole genome shotgun (WGS) entry which is preliminary data.</text>
</comment>
<organism evidence="1 2">
    <name type="scientific">Thelohanellus kitauei</name>
    <name type="common">Myxosporean</name>
    <dbReference type="NCBI Taxonomy" id="669202"/>
    <lineage>
        <taxon>Eukaryota</taxon>
        <taxon>Metazoa</taxon>
        <taxon>Cnidaria</taxon>
        <taxon>Myxozoa</taxon>
        <taxon>Myxosporea</taxon>
        <taxon>Bivalvulida</taxon>
        <taxon>Platysporina</taxon>
        <taxon>Myxobolidae</taxon>
        <taxon>Thelohanellus</taxon>
    </lineage>
</organism>
<dbReference type="AlphaFoldDB" id="A0A0C2I6Q7"/>